<evidence type="ECO:0000313" key="7">
    <source>
        <dbReference type="EMBL" id="TBN57203.1"/>
    </source>
</evidence>
<sequence>MTTAPETLTSPRLLWTTIGAFALIFLGAFEALAVTTIMPIVTKDLDGESLYSVAFASTLAASVVGTVIAGGWADRRGPSRPLVAAVSVFLVGLLVSGFATDMITFVVGRFLQGFGSGAVNVCLYVVVARIYPAALHPKIFAVFAAAWVLPSLVGPPVAGVVAETISWHWVFLGVGVLVLVAAGTIFPALKALWISDASTGVPGNTISVIWAVIVATGVVLISVAREIAGANAWWLAGAALVVVIVAIRSLVPKGTLLVKRGLPATIFLRGAVAAAFFSTEVYLPYQLIEVYKLPVGLAGVILTVGAISWAVGSAAQGRIDDRMSHDTVMRVGASILLAGIAVQFVSAFLVLSPFVAASGWLLAGLGMGLVFPRISTLVLAYSTERDQGFNSAAMSNMDTTGSATSIAFAGLIFYAVGGGSFAAVMAFTTVLAVVAFLVSLRVRTPSAAPAGD</sequence>
<dbReference type="Proteomes" id="UP000294194">
    <property type="component" value="Unassembled WGS sequence"/>
</dbReference>
<dbReference type="GO" id="GO:0022857">
    <property type="term" value="F:transmembrane transporter activity"/>
    <property type="evidence" value="ECO:0007669"/>
    <property type="project" value="InterPro"/>
</dbReference>
<keyword evidence="4 5" id="KW-0472">Membrane</keyword>
<keyword evidence="3 5" id="KW-1133">Transmembrane helix</keyword>
<feature type="transmembrane region" description="Helical" evidence="5">
    <location>
        <begin position="393"/>
        <end position="415"/>
    </location>
</feature>
<dbReference type="InterPro" id="IPR036259">
    <property type="entry name" value="MFS_trans_sf"/>
</dbReference>
<dbReference type="PANTHER" id="PTHR23501:SF154">
    <property type="entry name" value="MULTIDRUG-EFFLUX TRANSPORTER RV1634-RELATED"/>
    <property type="match status" value="1"/>
</dbReference>
<feature type="domain" description="Major facilitator superfamily (MFS) profile" evidence="6">
    <location>
        <begin position="16"/>
        <end position="443"/>
    </location>
</feature>
<dbReference type="InterPro" id="IPR011701">
    <property type="entry name" value="MFS"/>
</dbReference>
<dbReference type="PANTHER" id="PTHR23501">
    <property type="entry name" value="MAJOR FACILITATOR SUPERFAMILY"/>
    <property type="match status" value="1"/>
</dbReference>
<evidence type="ECO:0000313" key="8">
    <source>
        <dbReference type="Proteomes" id="UP000294194"/>
    </source>
</evidence>
<evidence type="ECO:0000256" key="3">
    <source>
        <dbReference type="ARBA" id="ARBA00022989"/>
    </source>
</evidence>
<reference evidence="8" key="1">
    <citation type="submission" date="2019-02" db="EMBL/GenBank/DDBJ databases">
        <title>Glaciihabitans arcticus sp. nov., a psychrotolerant bacterium isolated from polar soil.</title>
        <authorList>
            <person name="Dahal R.H."/>
        </authorList>
    </citation>
    <scope>NUCLEOTIDE SEQUENCE [LARGE SCALE GENOMIC DNA]</scope>
    <source>
        <strain evidence="8">RP-3-7</strain>
    </source>
</reference>
<feature type="transmembrane region" description="Helical" evidence="5">
    <location>
        <begin position="139"/>
        <end position="161"/>
    </location>
</feature>
<dbReference type="AlphaFoldDB" id="A0A4Q9GWW3"/>
<feature type="transmembrane region" description="Helical" evidence="5">
    <location>
        <begin position="201"/>
        <end position="224"/>
    </location>
</feature>
<organism evidence="7 8">
    <name type="scientific">Glaciihabitans arcticus</name>
    <dbReference type="NCBI Taxonomy" id="2668039"/>
    <lineage>
        <taxon>Bacteria</taxon>
        <taxon>Bacillati</taxon>
        <taxon>Actinomycetota</taxon>
        <taxon>Actinomycetes</taxon>
        <taxon>Micrococcales</taxon>
        <taxon>Microbacteriaceae</taxon>
        <taxon>Glaciihabitans</taxon>
    </lineage>
</organism>
<proteinExistence type="predicted"/>
<evidence type="ECO:0000259" key="6">
    <source>
        <dbReference type="PROSITE" id="PS50850"/>
    </source>
</evidence>
<evidence type="ECO:0000256" key="4">
    <source>
        <dbReference type="ARBA" id="ARBA00023136"/>
    </source>
</evidence>
<protein>
    <submittedName>
        <fullName evidence="7">MFS transporter</fullName>
    </submittedName>
</protein>
<dbReference type="SUPFAM" id="SSF103473">
    <property type="entry name" value="MFS general substrate transporter"/>
    <property type="match status" value="1"/>
</dbReference>
<dbReference type="InterPro" id="IPR020846">
    <property type="entry name" value="MFS_dom"/>
</dbReference>
<dbReference type="PRINTS" id="PR01036">
    <property type="entry name" value="TCRTETB"/>
</dbReference>
<dbReference type="Pfam" id="PF07690">
    <property type="entry name" value="MFS_1"/>
    <property type="match status" value="1"/>
</dbReference>
<feature type="transmembrane region" description="Helical" evidence="5">
    <location>
        <begin position="421"/>
        <end position="440"/>
    </location>
</feature>
<comment type="subcellular location">
    <subcellularLocation>
        <location evidence="1">Cell membrane</location>
        <topology evidence="1">Multi-pass membrane protein</topology>
    </subcellularLocation>
</comment>
<keyword evidence="2 5" id="KW-0812">Transmembrane</keyword>
<feature type="transmembrane region" description="Helical" evidence="5">
    <location>
        <begin position="327"/>
        <end position="351"/>
    </location>
</feature>
<feature type="transmembrane region" description="Helical" evidence="5">
    <location>
        <begin position="50"/>
        <end position="70"/>
    </location>
</feature>
<feature type="transmembrane region" description="Helical" evidence="5">
    <location>
        <begin position="167"/>
        <end position="189"/>
    </location>
</feature>
<dbReference type="EMBL" id="SISG01000001">
    <property type="protein sequence ID" value="TBN57203.1"/>
    <property type="molecule type" value="Genomic_DNA"/>
</dbReference>
<keyword evidence="8" id="KW-1185">Reference proteome</keyword>
<feature type="transmembrane region" description="Helical" evidence="5">
    <location>
        <begin position="295"/>
        <end position="315"/>
    </location>
</feature>
<evidence type="ECO:0000256" key="2">
    <source>
        <dbReference type="ARBA" id="ARBA00022692"/>
    </source>
</evidence>
<comment type="caution">
    <text evidence="7">The sequence shown here is derived from an EMBL/GenBank/DDBJ whole genome shotgun (WGS) entry which is preliminary data.</text>
</comment>
<feature type="transmembrane region" description="Helical" evidence="5">
    <location>
        <begin position="230"/>
        <end position="250"/>
    </location>
</feature>
<feature type="transmembrane region" description="Helical" evidence="5">
    <location>
        <begin position="262"/>
        <end position="283"/>
    </location>
</feature>
<dbReference type="Gene3D" id="1.20.1250.20">
    <property type="entry name" value="MFS general substrate transporter like domains"/>
    <property type="match status" value="2"/>
</dbReference>
<dbReference type="PROSITE" id="PS50850">
    <property type="entry name" value="MFS"/>
    <property type="match status" value="1"/>
</dbReference>
<gene>
    <name evidence="7" type="ORF">EYE40_07210</name>
</gene>
<feature type="transmembrane region" description="Helical" evidence="5">
    <location>
        <begin position="106"/>
        <end position="127"/>
    </location>
</feature>
<feature type="transmembrane region" description="Helical" evidence="5">
    <location>
        <begin position="357"/>
        <end position="381"/>
    </location>
</feature>
<accession>A0A4Q9GWW3</accession>
<dbReference type="RefSeq" id="WP_130981314.1">
    <property type="nucleotide sequence ID" value="NZ_SISG01000001.1"/>
</dbReference>
<feature type="transmembrane region" description="Helical" evidence="5">
    <location>
        <begin position="12"/>
        <end position="38"/>
    </location>
</feature>
<evidence type="ECO:0000256" key="1">
    <source>
        <dbReference type="ARBA" id="ARBA00004651"/>
    </source>
</evidence>
<dbReference type="GO" id="GO:0005886">
    <property type="term" value="C:plasma membrane"/>
    <property type="evidence" value="ECO:0007669"/>
    <property type="project" value="UniProtKB-SubCell"/>
</dbReference>
<name>A0A4Q9GWW3_9MICO</name>
<feature type="transmembrane region" description="Helical" evidence="5">
    <location>
        <begin position="82"/>
        <end position="100"/>
    </location>
</feature>
<evidence type="ECO:0000256" key="5">
    <source>
        <dbReference type="SAM" id="Phobius"/>
    </source>
</evidence>